<reference evidence="2 3" key="1">
    <citation type="submission" date="2019-05" db="EMBL/GenBank/DDBJ databases">
        <authorList>
            <person name="Lee S.D."/>
        </authorList>
    </citation>
    <scope>NUCLEOTIDE SEQUENCE [LARGE SCALE GENOMIC DNA]</scope>
    <source>
        <strain evidence="2 3">C5-26</strain>
    </source>
</reference>
<dbReference type="RefSeq" id="WP_146318170.1">
    <property type="nucleotide sequence ID" value="NZ_VCQV01000023.1"/>
</dbReference>
<dbReference type="PANTHER" id="PTHR48228">
    <property type="entry name" value="SUCCINYL-COA--D-CITRAMALATE COA-TRANSFERASE"/>
    <property type="match status" value="1"/>
</dbReference>
<dbReference type="SUPFAM" id="SSF89796">
    <property type="entry name" value="CoA-transferase family III (CaiB/BaiF)"/>
    <property type="match status" value="1"/>
</dbReference>
<dbReference type="OrthoDB" id="9797653at2"/>
<gene>
    <name evidence="2" type="ORF">FGL98_15455</name>
</gene>
<dbReference type="PANTHER" id="PTHR48228:SF5">
    <property type="entry name" value="ALPHA-METHYLACYL-COA RACEMASE"/>
    <property type="match status" value="1"/>
</dbReference>
<dbReference type="Pfam" id="PF02515">
    <property type="entry name" value="CoA_transf_3"/>
    <property type="match status" value="1"/>
</dbReference>
<protein>
    <submittedName>
        <fullName evidence="2">CoA transferase</fullName>
    </submittedName>
</protein>
<keyword evidence="2" id="KW-0808">Transferase</keyword>
<dbReference type="InterPro" id="IPR003673">
    <property type="entry name" value="CoA-Trfase_fam_III"/>
</dbReference>
<evidence type="ECO:0000256" key="1">
    <source>
        <dbReference type="SAM" id="MobiDB-lite"/>
    </source>
</evidence>
<dbReference type="AlphaFoldDB" id="A0A563DYG3"/>
<dbReference type="Gene3D" id="3.30.1540.10">
    <property type="entry name" value="formyl-coa transferase, domain 3"/>
    <property type="match status" value="1"/>
</dbReference>
<organism evidence="2 3">
    <name type="scientific">Leekyejoonella antrihumi</name>
    <dbReference type="NCBI Taxonomy" id="1660198"/>
    <lineage>
        <taxon>Bacteria</taxon>
        <taxon>Bacillati</taxon>
        <taxon>Actinomycetota</taxon>
        <taxon>Actinomycetes</taxon>
        <taxon>Micrococcales</taxon>
        <taxon>Dermacoccaceae</taxon>
        <taxon>Leekyejoonella</taxon>
    </lineage>
</organism>
<dbReference type="Proteomes" id="UP000320244">
    <property type="component" value="Unassembled WGS sequence"/>
</dbReference>
<reference evidence="2 3" key="2">
    <citation type="submission" date="2019-08" db="EMBL/GenBank/DDBJ databases">
        <title>Jejuicoccus antrihumi gen. nov., sp. nov., a new member of the family Dermacoccaceae isolated from a cave.</title>
        <authorList>
            <person name="Schumann P."/>
            <person name="Kim I.S."/>
        </authorList>
    </citation>
    <scope>NUCLEOTIDE SEQUENCE [LARGE SCALE GENOMIC DNA]</scope>
    <source>
        <strain evidence="2 3">C5-26</strain>
    </source>
</reference>
<evidence type="ECO:0000313" key="3">
    <source>
        <dbReference type="Proteomes" id="UP000320244"/>
    </source>
</evidence>
<dbReference type="InterPro" id="IPR023606">
    <property type="entry name" value="CoA-Trfase_III_dom_1_sf"/>
</dbReference>
<dbReference type="Gene3D" id="3.40.50.10540">
    <property type="entry name" value="Crotonobetainyl-coa:carnitine coa-transferase, domain 1"/>
    <property type="match status" value="1"/>
</dbReference>
<feature type="region of interest" description="Disordered" evidence="1">
    <location>
        <begin position="319"/>
        <end position="367"/>
    </location>
</feature>
<comment type="caution">
    <text evidence="2">The sequence shown here is derived from an EMBL/GenBank/DDBJ whole genome shotgun (WGS) entry which is preliminary data.</text>
</comment>
<dbReference type="EMBL" id="VCQV01000023">
    <property type="protein sequence ID" value="TWP35003.1"/>
    <property type="molecule type" value="Genomic_DNA"/>
</dbReference>
<dbReference type="GO" id="GO:0016740">
    <property type="term" value="F:transferase activity"/>
    <property type="evidence" value="ECO:0007669"/>
    <property type="project" value="UniProtKB-KW"/>
</dbReference>
<keyword evidence="3" id="KW-1185">Reference proteome</keyword>
<sequence length="367" mass="38783">MGPLAGIRVLELGGKGPVPMCGMLLGDLGADVIRIDRPEEVPNPVLNRNRRSISLNLKSPEDIQAALDVAATCDAVLEGFRPGVTERLGLGPQRLLEAQPRIVVGRMTGWGQDGPWAQSPGHDINYISSSGVLHAIGTDQDPVVPLNLVADMGGGGMLLAVGVLAAILEARSSGQGQVIDAAMVDGSASLMAMMYGVLAAGNWSDQRAANRLDGAAPYYGVYRCADGHVAVGCVEPKFWADFIERMGVASEDLFADQDDRSRWPQMKSRLAEVFAAHSREHWVDTFPEGRACVTPVLSMTESINAPENVARATFAPMPGGGHWPAPAPRFSRTPLGSPSPAPTPGEHTANVLAEIAGSNSTPTRRLS</sequence>
<accession>A0A563DYG3</accession>
<proteinExistence type="predicted"/>
<dbReference type="InterPro" id="IPR044855">
    <property type="entry name" value="CoA-Trfase_III_dom3_sf"/>
</dbReference>
<name>A0A563DYG3_9MICO</name>
<feature type="compositionally biased region" description="Polar residues" evidence="1">
    <location>
        <begin position="357"/>
        <end position="367"/>
    </location>
</feature>
<dbReference type="InterPro" id="IPR050509">
    <property type="entry name" value="CoA-transferase_III"/>
</dbReference>
<evidence type="ECO:0000313" key="2">
    <source>
        <dbReference type="EMBL" id="TWP35003.1"/>
    </source>
</evidence>